<dbReference type="PROSITE" id="PS51186">
    <property type="entry name" value="GNAT"/>
    <property type="match status" value="1"/>
</dbReference>
<dbReference type="AlphaFoldDB" id="A0A9P5Q3D0"/>
<evidence type="ECO:0000259" key="1">
    <source>
        <dbReference type="PROSITE" id="PS51186"/>
    </source>
</evidence>
<dbReference type="Gene3D" id="3.40.630.30">
    <property type="match status" value="1"/>
</dbReference>
<keyword evidence="3" id="KW-1185">Reference proteome</keyword>
<dbReference type="EMBL" id="JADNRY010000003">
    <property type="protein sequence ID" value="KAF9077639.1"/>
    <property type="molecule type" value="Genomic_DNA"/>
</dbReference>
<dbReference type="InterPro" id="IPR000182">
    <property type="entry name" value="GNAT_dom"/>
</dbReference>
<proteinExistence type="predicted"/>
<dbReference type="InterPro" id="IPR051531">
    <property type="entry name" value="N-acetyltransferase"/>
</dbReference>
<dbReference type="Pfam" id="PF13302">
    <property type="entry name" value="Acetyltransf_3"/>
    <property type="match status" value="1"/>
</dbReference>
<organism evidence="2 3">
    <name type="scientific">Rhodocollybia butyracea</name>
    <dbReference type="NCBI Taxonomy" id="206335"/>
    <lineage>
        <taxon>Eukaryota</taxon>
        <taxon>Fungi</taxon>
        <taxon>Dikarya</taxon>
        <taxon>Basidiomycota</taxon>
        <taxon>Agaricomycotina</taxon>
        <taxon>Agaricomycetes</taxon>
        <taxon>Agaricomycetidae</taxon>
        <taxon>Agaricales</taxon>
        <taxon>Marasmiineae</taxon>
        <taxon>Omphalotaceae</taxon>
        <taxon>Rhodocollybia</taxon>
    </lineage>
</organism>
<evidence type="ECO:0000313" key="2">
    <source>
        <dbReference type="EMBL" id="KAF9077639.1"/>
    </source>
</evidence>
<dbReference type="OrthoDB" id="630895at2759"/>
<evidence type="ECO:0000313" key="3">
    <source>
        <dbReference type="Proteomes" id="UP000772434"/>
    </source>
</evidence>
<reference evidence="2" key="1">
    <citation type="submission" date="2020-11" db="EMBL/GenBank/DDBJ databases">
        <authorList>
            <consortium name="DOE Joint Genome Institute"/>
            <person name="Ahrendt S."/>
            <person name="Riley R."/>
            <person name="Andreopoulos W."/>
            <person name="Labutti K."/>
            <person name="Pangilinan J."/>
            <person name="Ruiz-Duenas F.J."/>
            <person name="Barrasa J.M."/>
            <person name="Sanchez-Garcia M."/>
            <person name="Camarero S."/>
            <person name="Miyauchi S."/>
            <person name="Serrano A."/>
            <person name="Linde D."/>
            <person name="Babiker R."/>
            <person name="Drula E."/>
            <person name="Ayuso-Fernandez I."/>
            <person name="Pacheco R."/>
            <person name="Padilla G."/>
            <person name="Ferreira P."/>
            <person name="Barriuso J."/>
            <person name="Kellner H."/>
            <person name="Castanera R."/>
            <person name="Alfaro M."/>
            <person name="Ramirez L."/>
            <person name="Pisabarro A.G."/>
            <person name="Kuo A."/>
            <person name="Tritt A."/>
            <person name="Lipzen A."/>
            <person name="He G."/>
            <person name="Yan M."/>
            <person name="Ng V."/>
            <person name="Cullen D."/>
            <person name="Martin F."/>
            <person name="Rosso M.-N."/>
            <person name="Henrissat B."/>
            <person name="Hibbett D."/>
            <person name="Martinez A.T."/>
            <person name="Grigoriev I.V."/>
        </authorList>
    </citation>
    <scope>NUCLEOTIDE SEQUENCE</scope>
    <source>
        <strain evidence="2">AH 40177</strain>
    </source>
</reference>
<dbReference type="CDD" id="cd04301">
    <property type="entry name" value="NAT_SF"/>
    <property type="match status" value="1"/>
</dbReference>
<feature type="domain" description="N-acetyltransferase" evidence="1">
    <location>
        <begin position="1"/>
        <end position="171"/>
    </location>
</feature>
<dbReference type="SUPFAM" id="SSF55729">
    <property type="entry name" value="Acyl-CoA N-acyltransferases (Nat)"/>
    <property type="match status" value="1"/>
</dbReference>
<dbReference type="Proteomes" id="UP000772434">
    <property type="component" value="Unassembled WGS sequence"/>
</dbReference>
<dbReference type="PANTHER" id="PTHR43792">
    <property type="entry name" value="GNAT FAMILY, PUTATIVE (AFU_ORTHOLOGUE AFUA_3G00765)-RELATED-RELATED"/>
    <property type="match status" value="1"/>
</dbReference>
<name>A0A9P5Q3D0_9AGAR</name>
<dbReference type="GO" id="GO:0016747">
    <property type="term" value="F:acyltransferase activity, transferring groups other than amino-acyl groups"/>
    <property type="evidence" value="ECO:0007669"/>
    <property type="project" value="InterPro"/>
</dbReference>
<gene>
    <name evidence="2" type="ORF">BDP27DRAFT_1357072</name>
</gene>
<accession>A0A9P5Q3D0</accession>
<dbReference type="InterPro" id="IPR016181">
    <property type="entry name" value="Acyl_CoA_acyltransferase"/>
</dbReference>
<comment type="caution">
    <text evidence="2">The sequence shown here is derived from an EMBL/GenBank/DDBJ whole genome shotgun (WGS) entry which is preliminary data.</text>
</comment>
<sequence>MFETDRLRLRAICKPDFEKVHALWNIQDVRKMLSVGYVVPSVGFKADQDPTTVPGHDYLLYAVIETKVEAEFVGVTMLFDTVQKTRDSKIGIALLPEFWGQGFGTETMRFVVDYAFRELALHRVTLSVNGNNTAAIKIYKKIGFVQEGVQRKANWINGKWQDIIWMAILDEEWEESNPE</sequence>
<protein>
    <submittedName>
        <fullName evidence="2">Acyl-CoA N-acyltransferase</fullName>
    </submittedName>
</protein>